<evidence type="ECO:0000256" key="10">
    <source>
        <dbReference type="SAM" id="Phobius"/>
    </source>
</evidence>
<proteinExistence type="inferred from homology"/>
<evidence type="ECO:0000256" key="4">
    <source>
        <dbReference type="ARBA" id="ARBA00022519"/>
    </source>
</evidence>
<dbReference type="PROSITE" id="PS00943">
    <property type="entry name" value="UBIA"/>
    <property type="match status" value="1"/>
</dbReference>
<dbReference type="Gene3D" id="1.20.120.1780">
    <property type="entry name" value="UbiA prenyltransferase"/>
    <property type="match status" value="1"/>
</dbReference>
<keyword evidence="5 11" id="KW-0808">Transferase</keyword>
<evidence type="ECO:0000256" key="2">
    <source>
        <dbReference type="ARBA" id="ARBA00004141"/>
    </source>
</evidence>
<accession>A0A5J6G7M2</accession>
<keyword evidence="4" id="KW-0997">Cell inner membrane</keyword>
<feature type="transmembrane region" description="Helical" evidence="10">
    <location>
        <begin position="76"/>
        <end position="99"/>
    </location>
</feature>
<dbReference type="GO" id="GO:0005886">
    <property type="term" value="C:plasma membrane"/>
    <property type="evidence" value="ECO:0007669"/>
    <property type="project" value="TreeGrafter"/>
</dbReference>
<organism evidence="11 12">
    <name type="scientific">Streptomyces kanamyceticus</name>
    <dbReference type="NCBI Taxonomy" id="1967"/>
    <lineage>
        <taxon>Bacteria</taxon>
        <taxon>Bacillati</taxon>
        <taxon>Actinomycetota</taxon>
        <taxon>Actinomycetes</taxon>
        <taxon>Kitasatosporales</taxon>
        <taxon>Streptomycetaceae</taxon>
        <taxon>Streptomyces</taxon>
    </lineage>
</organism>
<feature type="transmembrane region" description="Helical" evidence="10">
    <location>
        <begin position="239"/>
        <end position="261"/>
    </location>
</feature>
<name>A0A5J6G7M2_STRKN</name>
<evidence type="ECO:0000256" key="6">
    <source>
        <dbReference type="ARBA" id="ARBA00022692"/>
    </source>
</evidence>
<evidence type="ECO:0000256" key="3">
    <source>
        <dbReference type="ARBA" id="ARBA00005985"/>
    </source>
</evidence>
<keyword evidence="7 10" id="KW-1133">Transmembrane helix</keyword>
<keyword evidence="12" id="KW-1185">Reference proteome</keyword>
<dbReference type="RefSeq" id="WP_079043346.1">
    <property type="nucleotide sequence ID" value="NZ_CP023699.1"/>
</dbReference>
<reference evidence="11 12" key="1">
    <citation type="submission" date="2017-09" db="EMBL/GenBank/DDBJ databases">
        <authorList>
            <person name="Lee N."/>
            <person name="Cho B.-K."/>
        </authorList>
    </citation>
    <scope>NUCLEOTIDE SEQUENCE [LARGE SCALE GENOMIC DNA]</scope>
    <source>
        <strain evidence="11 12">ATCC 12853</strain>
    </source>
</reference>
<dbReference type="PANTHER" id="PTHR11048:SF28">
    <property type="entry name" value="4-HYDROXYBENZOATE POLYPRENYLTRANSFERASE, MITOCHONDRIAL"/>
    <property type="match status" value="1"/>
</dbReference>
<evidence type="ECO:0000256" key="7">
    <source>
        <dbReference type="ARBA" id="ARBA00022989"/>
    </source>
</evidence>
<evidence type="ECO:0000313" key="11">
    <source>
        <dbReference type="EMBL" id="QEU89928.1"/>
    </source>
</evidence>
<sequence length="321" mass="33202">MTVDLRTPADVPAHVPAVPAQAPARGRAARLVGLAPAGARPYLEVLRLDRPVGSWLLVVPGWIALAAFAGPRDGGLFGLLLLVYGVLSRGAACGLNDVLDARFDAQVPRTAGRPVASGRLTATRALVLSVVVGAAAPLVMAFWSVEAVVWAAAGAPLAAVYPLMKRITPWPHVWLGFTINWTVPLVYVLLTGGLGLAGGVLYGAMICWSVGTDVIYACQDREADVRAGVRSAAVLLGRHSRVLVGGAYAGCLVLLAWFGVVAGLGPLYWPGLCVVAGQLGWQVWRADPADVGACGRAFGTNPLCGLLILVAVLAGRVGTLG</sequence>
<gene>
    <name evidence="11" type="ORF">CP970_02505</name>
</gene>
<dbReference type="CDD" id="cd13959">
    <property type="entry name" value="PT_UbiA_COQ2"/>
    <property type="match status" value="1"/>
</dbReference>
<dbReference type="EC" id="2.5.1.39" evidence="9"/>
<dbReference type="GO" id="GO:0008412">
    <property type="term" value="F:4-hydroxybenzoate polyprenyltransferase activity"/>
    <property type="evidence" value="ECO:0007669"/>
    <property type="project" value="UniProtKB-EC"/>
</dbReference>
<dbReference type="PANTHER" id="PTHR11048">
    <property type="entry name" value="PRENYLTRANSFERASES"/>
    <property type="match status" value="1"/>
</dbReference>
<dbReference type="InterPro" id="IPR039653">
    <property type="entry name" value="Prenyltransferase"/>
</dbReference>
<keyword evidence="8 10" id="KW-0472">Membrane</keyword>
<evidence type="ECO:0000313" key="12">
    <source>
        <dbReference type="Proteomes" id="UP000325529"/>
    </source>
</evidence>
<dbReference type="Gene3D" id="1.10.357.140">
    <property type="entry name" value="UbiA prenyltransferase"/>
    <property type="match status" value="1"/>
</dbReference>
<dbReference type="InterPro" id="IPR044878">
    <property type="entry name" value="UbiA_sf"/>
</dbReference>
<dbReference type="GO" id="GO:0006744">
    <property type="term" value="P:ubiquinone biosynthetic process"/>
    <property type="evidence" value="ECO:0007669"/>
    <property type="project" value="TreeGrafter"/>
</dbReference>
<feature type="transmembrane region" description="Helical" evidence="10">
    <location>
        <begin position="120"/>
        <end position="141"/>
    </location>
</feature>
<dbReference type="Proteomes" id="UP000325529">
    <property type="component" value="Chromosome"/>
</dbReference>
<dbReference type="AlphaFoldDB" id="A0A5J6G7M2"/>
<feature type="transmembrane region" description="Helical" evidence="10">
    <location>
        <begin position="296"/>
        <end position="315"/>
    </location>
</feature>
<dbReference type="OrthoDB" id="9782418at2"/>
<comment type="similarity">
    <text evidence="3">Belongs to the UbiA prenyltransferase family.</text>
</comment>
<evidence type="ECO:0000256" key="5">
    <source>
        <dbReference type="ARBA" id="ARBA00022679"/>
    </source>
</evidence>
<dbReference type="KEGG" id="ska:CP970_02505"/>
<dbReference type="InterPro" id="IPR030470">
    <property type="entry name" value="UbiA_prenylTrfase_CS"/>
</dbReference>
<evidence type="ECO:0000256" key="8">
    <source>
        <dbReference type="ARBA" id="ARBA00023136"/>
    </source>
</evidence>
<comment type="cofactor">
    <cofactor evidence="1">
        <name>Mg(2+)</name>
        <dbReference type="ChEBI" id="CHEBI:18420"/>
    </cofactor>
</comment>
<feature type="transmembrane region" description="Helical" evidence="10">
    <location>
        <begin position="52"/>
        <end position="70"/>
    </location>
</feature>
<dbReference type="FunFam" id="1.20.120.1780:FF:000001">
    <property type="entry name" value="4-hydroxybenzoate octaprenyltransferase"/>
    <property type="match status" value="1"/>
</dbReference>
<evidence type="ECO:0000256" key="1">
    <source>
        <dbReference type="ARBA" id="ARBA00001946"/>
    </source>
</evidence>
<dbReference type="Pfam" id="PF01040">
    <property type="entry name" value="UbiA"/>
    <property type="match status" value="1"/>
</dbReference>
<dbReference type="InterPro" id="IPR000537">
    <property type="entry name" value="UbiA_prenyltransferase"/>
</dbReference>
<protein>
    <recommendedName>
        <fullName evidence="9">4-hydroxybenzoate polyprenyltransferase</fullName>
        <ecNumber evidence="9">2.5.1.39</ecNumber>
    </recommendedName>
</protein>
<keyword evidence="6 10" id="KW-0812">Transmembrane</keyword>
<comment type="subcellular location">
    <subcellularLocation>
        <location evidence="2">Membrane</location>
        <topology evidence="2">Multi-pass membrane protein</topology>
    </subcellularLocation>
</comment>
<dbReference type="EMBL" id="CP023699">
    <property type="protein sequence ID" value="QEU89928.1"/>
    <property type="molecule type" value="Genomic_DNA"/>
</dbReference>
<evidence type="ECO:0000256" key="9">
    <source>
        <dbReference type="ARBA" id="ARBA00034524"/>
    </source>
</evidence>
<keyword evidence="4" id="KW-1003">Cell membrane</keyword>